<dbReference type="Proteomes" id="UP000524246">
    <property type="component" value="Unassembled WGS sequence"/>
</dbReference>
<protein>
    <submittedName>
        <fullName evidence="1">Uncharacterized protein</fullName>
    </submittedName>
</protein>
<proteinExistence type="predicted"/>
<feature type="non-terminal residue" evidence="1">
    <location>
        <position position="1"/>
    </location>
</feature>
<evidence type="ECO:0000313" key="2">
    <source>
        <dbReference type="Proteomes" id="UP000524246"/>
    </source>
</evidence>
<dbReference type="AlphaFoldDB" id="A0A7X9FSM5"/>
<reference evidence="1 2" key="1">
    <citation type="journal article" date="2020" name="Biotechnol. Biofuels">
        <title>New insights from the biogas microbiome by comprehensive genome-resolved metagenomics of nearly 1600 species originating from multiple anaerobic digesters.</title>
        <authorList>
            <person name="Campanaro S."/>
            <person name="Treu L."/>
            <person name="Rodriguez-R L.M."/>
            <person name="Kovalovszki A."/>
            <person name="Ziels R.M."/>
            <person name="Maus I."/>
            <person name="Zhu X."/>
            <person name="Kougias P.G."/>
            <person name="Basile A."/>
            <person name="Luo G."/>
            <person name="Schluter A."/>
            <person name="Konstantinidis K.T."/>
            <person name="Angelidaki I."/>
        </authorList>
    </citation>
    <scope>NUCLEOTIDE SEQUENCE [LARGE SCALE GENOMIC DNA]</scope>
    <source>
        <strain evidence="1">AS27yjCOA_65</strain>
    </source>
</reference>
<organism evidence="1 2">
    <name type="scientific">SAR324 cluster bacterium</name>
    <dbReference type="NCBI Taxonomy" id="2024889"/>
    <lineage>
        <taxon>Bacteria</taxon>
        <taxon>Deltaproteobacteria</taxon>
        <taxon>SAR324 cluster</taxon>
    </lineage>
</organism>
<name>A0A7X9FSM5_9DELT</name>
<sequence>HFLMVLARALGSFALRTIGSSQISALTLLNQAKTGPSYTELGFGTIAAGLAVVGFSFGTGGSGNSSSVSSKLLDSSSVISAPPTQQQAPQLGGTSATNGRGVYFVGNKVIPMSPFM</sequence>
<dbReference type="EMBL" id="JAAZON010000368">
    <property type="protein sequence ID" value="NMC63153.1"/>
    <property type="molecule type" value="Genomic_DNA"/>
</dbReference>
<comment type="caution">
    <text evidence="1">The sequence shown here is derived from an EMBL/GenBank/DDBJ whole genome shotgun (WGS) entry which is preliminary data.</text>
</comment>
<evidence type="ECO:0000313" key="1">
    <source>
        <dbReference type="EMBL" id="NMC63153.1"/>
    </source>
</evidence>
<gene>
    <name evidence="1" type="ORF">GYA55_08285</name>
</gene>
<accession>A0A7X9FSM5</accession>